<feature type="domain" description="Intradiol ring-cleavage dioxygenases" evidence="4">
    <location>
        <begin position="43"/>
        <end position="112"/>
    </location>
</feature>
<sequence length="189" mass="20274">MTSPNPAPAPAPTPSQTVGPFFGYALPYEGGPEVVPSWRPGAVRVHGQVLDGAGVTVPDALVEIWQADEHGAIPRREGGLRRGGRGFSGFGRCGTDPAGRYWFDTVKPGATGGSAPYIAVLVFARGLLKPVFTRLYFPEDAAAHESDPVLADVPASRRDTLIAEREGDGAYRFDVHLQGERETVFFGYY</sequence>
<dbReference type="EC" id="1.13.11.3" evidence="5"/>
<dbReference type="SUPFAM" id="SSF49482">
    <property type="entry name" value="Aromatic compound dioxygenase"/>
    <property type="match status" value="1"/>
</dbReference>
<dbReference type="PANTHER" id="PTHR33711:SF9">
    <property type="entry name" value="PROTOCATECHUATE 3,4-DIOXYGENASE ALPHA CHAIN"/>
    <property type="match status" value="1"/>
</dbReference>
<gene>
    <name evidence="5" type="primary">pcaG</name>
    <name evidence="5" type="ORF">ACFQKB_38195</name>
</gene>
<dbReference type="RefSeq" id="WP_160826126.1">
    <property type="nucleotide sequence ID" value="NZ_JBHSXE010000001.1"/>
</dbReference>
<dbReference type="InterPro" id="IPR015889">
    <property type="entry name" value="Intradiol_dOase_core"/>
</dbReference>
<accession>A0ABW2CVW0</accession>
<dbReference type="NCBIfam" id="TIGR02423">
    <property type="entry name" value="protocat_alph"/>
    <property type="match status" value="1"/>
</dbReference>
<comment type="similarity">
    <text evidence="1">Belongs to the intradiol ring-cleavage dioxygenase family.</text>
</comment>
<dbReference type="Pfam" id="PF00775">
    <property type="entry name" value="Dioxygenase_C"/>
    <property type="match status" value="1"/>
</dbReference>
<protein>
    <submittedName>
        <fullName evidence="5">Protocatechuate 3,4-dioxygenase subunit alpha</fullName>
        <ecNumber evidence="5">1.13.11.3</ecNumber>
    </submittedName>
</protein>
<keyword evidence="2" id="KW-0223">Dioxygenase</keyword>
<dbReference type="Gene3D" id="2.60.130.10">
    <property type="entry name" value="Aromatic compound dioxygenase"/>
    <property type="match status" value="1"/>
</dbReference>
<evidence type="ECO:0000313" key="5">
    <source>
        <dbReference type="EMBL" id="MFC6885642.1"/>
    </source>
</evidence>
<dbReference type="GO" id="GO:0018578">
    <property type="term" value="F:protocatechuate 3,4-dioxygenase activity"/>
    <property type="evidence" value="ECO:0007669"/>
    <property type="project" value="UniProtKB-EC"/>
</dbReference>
<proteinExistence type="inferred from homology"/>
<name>A0ABW2CVW0_9ACTN</name>
<dbReference type="InterPro" id="IPR050770">
    <property type="entry name" value="Intradiol_RC_Dioxygenase"/>
</dbReference>
<reference evidence="6" key="1">
    <citation type="journal article" date="2019" name="Int. J. Syst. Evol. Microbiol.">
        <title>The Global Catalogue of Microorganisms (GCM) 10K type strain sequencing project: providing services to taxonomists for standard genome sequencing and annotation.</title>
        <authorList>
            <consortium name="The Broad Institute Genomics Platform"/>
            <consortium name="The Broad Institute Genome Sequencing Center for Infectious Disease"/>
            <person name="Wu L."/>
            <person name="Ma J."/>
        </authorList>
    </citation>
    <scope>NUCLEOTIDE SEQUENCE [LARGE SCALE GENOMIC DNA]</scope>
    <source>
        <strain evidence="6">JCM 3369</strain>
    </source>
</reference>
<evidence type="ECO:0000256" key="2">
    <source>
        <dbReference type="ARBA" id="ARBA00022964"/>
    </source>
</evidence>
<comment type="caution">
    <text evidence="5">The sequence shown here is derived from an EMBL/GenBank/DDBJ whole genome shotgun (WGS) entry which is preliminary data.</text>
</comment>
<keyword evidence="6" id="KW-1185">Reference proteome</keyword>
<evidence type="ECO:0000256" key="1">
    <source>
        <dbReference type="ARBA" id="ARBA00007825"/>
    </source>
</evidence>
<dbReference type="EMBL" id="JBHSXS010000040">
    <property type="protein sequence ID" value="MFC6885642.1"/>
    <property type="molecule type" value="Genomic_DNA"/>
</dbReference>
<evidence type="ECO:0000313" key="6">
    <source>
        <dbReference type="Proteomes" id="UP001596380"/>
    </source>
</evidence>
<evidence type="ECO:0000256" key="3">
    <source>
        <dbReference type="ARBA" id="ARBA00023002"/>
    </source>
</evidence>
<dbReference type="PANTHER" id="PTHR33711">
    <property type="entry name" value="DIOXYGENASE, PUTATIVE (AFU_ORTHOLOGUE AFUA_2G02910)-RELATED"/>
    <property type="match status" value="1"/>
</dbReference>
<dbReference type="InterPro" id="IPR012786">
    <property type="entry name" value="Protocat_dOase_a"/>
</dbReference>
<organism evidence="5 6">
    <name type="scientific">Actinomadura yumaensis</name>
    <dbReference type="NCBI Taxonomy" id="111807"/>
    <lineage>
        <taxon>Bacteria</taxon>
        <taxon>Bacillati</taxon>
        <taxon>Actinomycetota</taxon>
        <taxon>Actinomycetes</taxon>
        <taxon>Streptosporangiales</taxon>
        <taxon>Thermomonosporaceae</taxon>
        <taxon>Actinomadura</taxon>
    </lineage>
</organism>
<evidence type="ECO:0000259" key="4">
    <source>
        <dbReference type="Pfam" id="PF00775"/>
    </source>
</evidence>
<dbReference type="Proteomes" id="UP001596380">
    <property type="component" value="Unassembled WGS sequence"/>
</dbReference>
<dbReference type="InterPro" id="IPR000627">
    <property type="entry name" value="Intradiol_dOase_C"/>
</dbReference>
<keyword evidence="3 5" id="KW-0560">Oxidoreductase</keyword>